<dbReference type="Proteomes" id="UP000704712">
    <property type="component" value="Unassembled WGS sequence"/>
</dbReference>
<comment type="caution">
    <text evidence="1">The sequence shown here is derived from an EMBL/GenBank/DDBJ whole genome shotgun (WGS) entry which is preliminary data.</text>
</comment>
<name>A0A8S9V8P6_PHYIN</name>
<gene>
    <name evidence="1" type="ORF">GN958_ATG01397</name>
</gene>
<organism evidence="1 2">
    <name type="scientific">Phytophthora infestans</name>
    <name type="common">Potato late blight agent</name>
    <name type="synonym">Botrytis infestans</name>
    <dbReference type="NCBI Taxonomy" id="4787"/>
    <lineage>
        <taxon>Eukaryota</taxon>
        <taxon>Sar</taxon>
        <taxon>Stramenopiles</taxon>
        <taxon>Oomycota</taxon>
        <taxon>Peronosporomycetes</taxon>
        <taxon>Peronosporales</taxon>
        <taxon>Peronosporaceae</taxon>
        <taxon>Phytophthora</taxon>
    </lineage>
</organism>
<reference evidence="1" key="1">
    <citation type="submission" date="2020-03" db="EMBL/GenBank/DDBJ databases">
        <title>Hybrid Assembly of Korean Phytophthora infestans isolates.</title>
        <authorList>
            <person name="Prokchorchik M."/>
            <person name="Lee Y."/>
            <person name="Seo J."/>
            <person name="Cho J.-H."/>
            <person name="Park Y.-E."/>
            <person name="Jang D.-C."/>
            <person name="Im J.-S."/>
            <person name="Choi J.-G."/>
            <person name="Park H.-J."/>
            <person name="Lee G.-B."/>
            <person name="Lee Y.-G."/>
            <person name="Hong S.-Y."/>
            <person name="Cho K."/>
            <person name="Sohn K.H."/>
        </authorList>
    </citation>
    <scope>NUCLEOTIDE SEQUENCE</scope>
    <source>
        <strain evidence="1">KR_2_A2</strain>
    </source>
</reference>
<sequence length="65" mass="7285">MKRGFNLYAVQLRAFLTRLDCCSAVDGSYRNSLQEMNTMAAKDNAAREAVLYDVPAAYAEMVCQE</sequence>
<dbReference type="EMBL" id="JAACNO010000176">
    <property type="protein sequence ID" value="KAF4149425.1"/>
    <property type="molecule type" value="Genomic_DNA"/>
</dbReference>
<proteinExistence type="predicted"/>
<evidence type="ECO:0000313" key="1">
    <source>
        <dbReference type="EMBL" id="KAF4149425.1"/>
    </source>
</evidence>
<accession>A0A8S9V8P6</accession>
<dbReference type="AlphaFoldDB" id="A0A8S9V8P6"/>
<evidence type="ECO:0000313" key="2">
    <source>
        <dbReference type="Proteomes" id="UP000704712"/>
    </source>
</evidence>
<protein>
    <submittedName>
        <fullName evidence="1">Uncharacterized protein</fullName>
    </submittedName>
</protein>